<dbReference type="Gene3D" id="3.90.190.20">
    <property type="entry name" value="Mur ligase, C-terminal domain"/>
    <property type="match status" value="1"/>
</dbReference>
<evidence type="ECO:0000256" key="6">
    <source>
        <dbReference type="ARBA" id="ARBA00022960"/>
    </source>
</evidence>
<organism evidence="14">
    <name type="scientific">Thermohahella caldifontis</name>
    <dbReference type="NCBI Taxonomy" id="3142973"/>
    <lineage>
        <taxon>Bacteria</taxon>
        <taxon>Pseudomonadati</taxon>
        <taxon>Pseudomonadota</taxon>
        <taxon>Gammaproteobacteria</taxon>
        <taxon>Oceanospirillales</taxon>
        <taxon>Hahellaceae</taxon>
        <taxon>Thermohahella</taxon>
    </lineage>
</organism>
<reference evidence="14" key="1">
    <citation type="submission" date="2024-05" db="EMBL/GenBank/DDBJ databases">
        <title>Genome sequencing of novel strain.</title>
        <authorList>
            <person name="Ganbat D."/>
            <person name="Ganbat S."/>
            <person name="Lee S.-J."/>
        </authorList>
    </citation>
    <scope>NUCLEOTIDE SEQUENCE</scope>
    <source>
        <strain evidence="14">SMD15-11</strain>
    </source>
</reference>
<evidence type="ECO:0000256" key="3">
    <source>
        <dbReference type="ARBA" id="ARBA00022618"/>
    </source>
</evidence>
<dbReference type="Gene3D" id="3.40.1390.10">
    <property type="entry name" value="MurE/MurF, N-terminal domain"/>
    <property type="match status" value="1"/>
</dbReference>
<dbReference type="SUPFAM" id="SSF53623">
    <property type="entry name" value="MurD-like peptide ligases, catalytic domain"/>
    <property type="match status" value="1"/>
</dbReference>
<dbReference type="InterPro" id="IPR036615">
    <property type="entry name" value="Mur_ligase_C_dom_sf"/>
</dbReference>
<feature type="domain" description="Mur ligase central" evidence="13">
    <location>
        <begin position="106"/>
        <end position="292"/>
    </location>
</feature>
<keyword evidence="4 10" id="KW-0547">Nucleotide-binding</keyword>
<evidence type="ECO:0000256" key="5">
    <source>
        <dbReference type="ARBA" id="ARBA00022840"/>
    </source>
</evidence>
<evidence type="ECO:0000256" key="11">
    <source>
        <dbReference type="RuleBase" id="RU004136"/>
    </source>
</evidence>
<keyword evidence="9 10" id="KW-0961">Cell wall biogenesis/degradation</keyword>
<evidence type="ECO:0000259" key="13">
    <source>
        <dbReference type="Pfam" id="PF08245"/>
    </source>
</evidence>
<comment type="subcellular location">
    <subcellularLocation>
        <location evidence="10 11">Cytoplasm</location>
    </subcellularLocation>
</comment>
<dbReference type="Pfam" id="PF02875">
    <property type="entry name" value="Mur_ligase_C"/>
    <property type="match status" value="1"/>
</dbReference>
<evidence type="ECO:0000256" key="9">
    <source>
        <dbReference type="ARBA" id="ARBA00023316"/>
    </source>
</evidence>
<evidence type="ECO:0000256" key="8">
    <source>
        <dbReference type="ARBA" id="ARBA00023306"/>
    </source>
</evidence>
<evidence type="ECO:0000256" key="7">
    <source>
        <dbReference type="ARBA" id="ARBA00022984"/>
    </source>
</evidence>
<evidence type="ECO:0000256" key="4">
    <source>
        <dbReference type="ARBA" id="ARBA00022741"/>
    </source>
</evidence>
<accession>A0AB39UXE0</accession>
<dbReference type="HAMAP" id="MF_02019">
    <property type="entry name" value="MurF"/>
    <property type="match status" value="1"/>
</dbReference>
<dbReference type="GO" id="GO:0005524">
    <property type="term" value="F:ATP binding"/>
    <property type="evidence" value="ECO:0007669"/>
    <property type="project" value="UniProtKB-UniRule"/>
</dbReference>
<dbReference type="AlphaFoldDB" id="A0AB39UXE0"/>
<dbReference type="KEGG" id="tcd:AAIA72_00155"/>
<dbReference type="SUPFAM" id="SSF63418">
    <property type="entry name" value="MurE/MurF N-terminal domain"/>
    <property type="match status" value="1"/>
</dbReference>
<keyword evidence="6 10" id="KW-0133">Cell shape</keyword>
<dbReference type="GO" id="GO:0008360">
    <property type="term" value="P:regulation of cell shape"/>
    <property type="evidence" value="ECO:0007669"/>
    <property type="project" value="UniProtKB-KW"/>
</dbReference>
<name>A0AB39UXE0_9GAMM</name>
<keyword evidence="2 10" id="KW-0436">Ligase</keyword>
<dbReference type="InterPro" id="IPR051046">
    <property type="entry name" value="MurCDEF_CellWall_CoF430Synth"/>
</dbReference>
<dbReference type="EMBL" id="CP154858">
    <property type="protein sequence ID" value="XDT72436.1"/>
    <property type="molecule type" value="Genomic_DNA"/>
</dbReference>
<gene>
    <name evidence="10 14" type="primary">murF</name>
    <name evidence="14" type="ORF">AAIA72_00155</name>
</gene>
<dbReference type="Gene3D" id="3.40.1190.10">
    <property type="entry name" value="Mur-like, catalytic domain"/>
    <property type="match status" value="1"/>
</dbReference>
<comment type="pathway">
    <text evidence="10 11">Cell wall biogenesis; peptidoglycan biosynthesis.</text>
</comment>
<dbReference type="InterPro" id="IPR013221">
    <property type="entry name" value="Mur_ligase_cen"/>
</dbReference>
<dbReference type="GO" id="GO:0071555">
    <property type="term" value="P:cell wall organization"/>
    <property type="evidence" value="ECO:0007669"/>
    <property type="project" value="UniProtKB-KW"/>
</dbReference>
<dbReference type="SUPFAM" id="SSF53244">
    <property type="entry name" value="MurD-like peptide ligases, peptide-binding domain"/>
    <property type="match status" value="1"/>
</dbReference>
<comment type="catalytic activity">
    <reaction evidence="10 11">
        <text>D-alanyl-D-alanine + UDP-N-acetyl-alpha-D-muramoyl-L-alanyl-gamma-D-glutamyl-meso-2,6-diaminopimelate + ATP = UDP-N-acetyl-alpha-D-muramoyl-L-alanyl-gamma-D-glutamyl-meso-2,6-diaminopimeloyl-D-alanyl-D-alanine + ADP + phosphate + H(+)</text>
        <dbReference type="Rhea" id="RHEA:28374"/>
        <dbReference type="ChEBI" id="CHEBI:15378"/>
        <dbReference type="ChEBI" id="CHEBI:30616"/>
        <dbReference type="ChEBI" id="CHEBI:43474"/>
        <dbReference type="ChEBI" id="CHEBI:57822"/>
        <dbReference type="ChEBI" id="CHEBI:61386"/>
        <dbReference type="ChEBI" id="CHEBI:83905"/>
        <dbReference type="ChEBI" id="CHEBI:456216"/>
        <dbReference type="EC" id="6.3.2.10"/>
    </reaction>
</comment>
<evidence type="ECO:0000256" key="10">
    <source>
        <dbReference type="HAMAP-Rule" id="MF_02019"/>
    </source>
</evidence>
<proteinExistence type="inferred from homology"/>
<dbReference type="GO" id="GO:0009252">
    <property type="term" value="P:peptidoglycan biosynthetic process"/>
    <property type="evidence" value="ECO:0007669"/>
    <property type="project" value="UniProtKB-UniRule"/>
</dbReference>
<protein>
    <recommendedName>
        <fullName evidence="10 11">UDP-N-acetylmuramoyl-tripeptide--D-alanyl-D-alanine ligase</fullName>
        <ecNumber evidence="10 11">6.3.2.10</ecNumber>
    </recommendedName>
    <alternativeName>
        <fullName evidence="10">D-alanyl-D-alanine-adding enzyme</fullName>
    </alternativeName>
</protein>
<feature type="binding site" evidence="10">
    <location>
        <begin position="107"/>
        <end position="113"/>
    </location>
    <ligand>
        <name>ATP</name>
        <dbReference type="ChEBI" id="CHEBI:30616"/>
    </ligand>
</feature>
<dbReference type="EC" id="6.3.2.10" evidence="10 11"/>
<dbReference type="InterPro" id="IPR005863">
    <property type="entry name" value="UDP-N-AcMur_synth"/>
</dbReference>
<dbReference type="NCBIfam" id="TIGR01143">
    <property type="entry name" value="murF"/>
    <property type="match status" value="1"/>
</dbReference>
<keyword evidence="8 10" id="KW-0131">Cell cycle</keyword>
<keyword evidence="3 10" id="KW-0132">Cell division</keyword>
<keyword evidence="7 10" id="KW-0573">Peptidoglycan synthesis</keyword>
<keyword evidence="5 10" id="KW-0067">ATP-binding</keyword>
<dbReference type="PANTHER" id="PTHR43024">
    <property type="entry name" value="UDP-N-ACETYLMURAMOYL-TRIPEPTIDE--D-ALANYL-D-ALANINE LIGASE"/>
    <property type="match status" value="1"/>
</dbReference>
<evidence type="ECO:0000259" key="12">
    <source>
        <dbReference type="Pfam" id="PF02875"/>
    </source>
</evidence>
<dbReference type="InterPro" id="IPR035911">
    <property type="entry name" value="MurE/MurF_N"/>
</dbReference>
<dbReference type="GO" id="GO:0047480">
    <property type="term" value="F:UDP-N-acetylmuramoyl-tripeptide-D-alanyl-D-alanine ligase activity"/>
    <property type="evidence" value="ECO:0007669"/>
    <property type="project" value="UniProtKB-UniRule"/>
</dbReference>
<dbReference type="InterPro" id="IPR036565">
    <property type="entry name" value="Mur-like_cat_sf"/>
</dbReference>
<dbReference type="GO" id="GO:0005737">
    <property type="term" value="C:cytoplasm"/>
    <property type="evidence" value="ECO:0007669"/>
    <property type="project" value="UniProtKB-SubCell"/>
</dbReference>
<keyword evidence="1 10" id="KW-0963">Cytoplasm</keyword>
<evidence type="ECO:0000313" key="14">
    <source>
        <dbReference type="EMBL" id="XDT72436.1"/>
    </source>
</evidence>
<dbReference type="GO" id="GO:0051301">
    <property type="term" value="P:cell division"/>
    <property type="evidence" value="ECO:0007669"/>
    <property type="project" value="UniProtKB-KW"/>
</dbReference>
<evidence type="ECO:0000256" key="2">
    <source>
        <dbReference type="ARBA" id="ARBA00022598"/>
    </source>
</evidence>
<dbReference type="Pfam" id="PF08245">
    <property type="entry name" value="Mur_ligase_M"/>
    <property type="match status" value="1"/>
</dbReference>
<comment type="similarity">
    <text evidence="10">Belongs to the MurCDEF family. MurF subfamily.</text>
</comment>
<evidence type="ECO:0000256" key="1">
    <source>
        <dbReference type="ARBA" id="ARBA00022490"/>
    </source>
</evidence>
<dbReference type="PANTHER" id="PTHR43024:SF1">
    <property type="entry name" value="UDP-N-ACETYLMURAMOYL-TRIPEPTIDE--D-ALANYL-D-ALANINE LIGASE"/>
    <property type="match status" value="1"/>
</dbReference>
<comment type="function">
    <text evidence="10 11">Involved in cell wall formation. Catalyzes the final step in the synthesis of UDP-N-acetylmuramoyl-pentapeptide, the precursor of murein.</text>
</comment>
<feature type="domain" description="Mur ligase C-terminal" evidence="12">
    <location>
        <begin position="316"/>
        <end position="430"/>
    </location>
</feature>
<dbReference type="RefSeq" id="WP_369601443.1">
    <property type="nucleotide sequence ID" value="NZ_CP154858.1"/>
</dbReference>
<dbReference type="InterPro" id="IPR004101">
    <property type="entry name" value="Mur_ligase_C"/>
</dbReference>
<sequence length="449" mass="47883">MIGKWTLERVAACTEGRLTGDNASFDRVVTDSRKDCRNALFVALQGPRFDAHEHVNEARGKGAVGALVSRDVSEVPHVQVDDTLQALQKLGQANRGAFTGPVVALTGSMGKTTVKEMLRRILGEQTCATEGNLNNHVGVPLSLLQLSPEHQFGVFELGANHEGEIARSVSWVRPDVALVTVVGRAHVGEFGGADAVLRAKSEIFSGLQTGGVAVIPAGQPYTQTLKKRVPEGCRVLTFGLDGEADVRLDITGTDADGYCRAQVLWHGESAGELSLSIPGVHSVYNAAAALAVTAALELDVSEQVCRLNGFAGEAGRLGIRRFGTLTVIDDSYNANPDSMKAALSVLASRHETRKLALLGSMAELGAESDAMHREVLDFASQLSVEVVTVGHWPVSDRSGEQFETSDEAGRWLSAVLKQESEPVVVLIKGSRSVQMEKVVNMLQKTGSPD</sequence>